<keyword evidence="6 7" id="KW-0472">Membrane</keyword>
<evidence type="ECO:0000259" key="8">
    <source>
        <dbReference type="PROSITE" id="PS50928"/>
    </source>
</evidence>
<comment type="subcellular location">
    <subcellularLocation>
        <location evidence="1 7">Cell membrane</location>
        <topology evidence="1 7">Multi-pass membrane protein</topology>
    </subcellularLocation>
</comment>
<keyword evidence="4 7" id="KW-0812">Transmembrane</keyword>
<evidence type="ECO:0000256" key="3">
    <source>
        <dbReference type="ARBA" id="ARBA00022475"/>
    </source>
</evidence>
<feature type="transmembrane region" description="Helical" evidence="7">
    <location>
        <begin position="297"/>
        <end position="320"/>
    </location>
</feature>
<reference evidence="9 10" key="1">
    <citation type="submission" date="2019-11" db="EMBL/GenBank/DDBJ databases">
        <title>Draft genome sequences of five Paenibacillus species of dairy origin.</title>
        <authorList>
            <person name="Olajide A.M."/>
            <person name="Chen S."/>
            <person name="Lapointe G."/>
        </authorList>
    </citation>
    <scope>NUCLEOTIDE SEQUENCE [LARGE SCALE GENOMIC DNA]</scope>
    <source>
        <strain evidence="9 10">2CS3</strain>
    </source>
</reference>
<evidence type="ECO:0000256" key="7">
    <source>
        <dbReference type="RuleBase" id="RU363032"/>
    </source>
</evidence>
<keyword evidence="2 7" id="KW-0813">Transport</keyword>
<evidence type="ECO:0000256" key="2">
    <source>
        <dbReference type="ARBA" id="ARBA00022448"/>
    </source>
</evidence>
<dbReference type="PANTHER" id="PTHR30193">
    <property type="entry name" value="ABC TRANSPORTER PERMEASE PROTEIN"/>
    <property type="match status" value="1"/>
</dbReference>
<keyword evidence="5 7" id="KW-1133">Transmembrane helix</keyword>
<evidence type="ECO:0000313" key="10">
    <source>
        <dbReference type="Proteomes" id="UP000450917"/>
    </source>
</evidence>
<comment type="caution">
    <text evidence="9">The sequence shown here is derived from an EMBL/GenBank/DDBJ whole genome shotgun (WGS) entry which is preliminary data.</text>
</comment>
<dbReference type="InterPro" id="IPR035906">
    <property type="entry name" value="MetI-like_sf"/>
</dbReference>
<dbReference type="GO" id="GO:0005886">
    <property type="term" value="C:plasma membrane"/>
    <property type="evidence" value="ECO:0007669"/>
    <property type="project" value="UniProtKB-SubCell"/>
</dbReference>
<keyword evidence="3" id="KW-1003">Cell membrane</keyword>
<dbReference type="PROSITE" id="PS50928">
    <property type="entry name" value="ABC_TM1"/>
    <property type="match status" value="1"/>
</dbReference>
<dbReference type="EMBL" id="WNZX01000008">
    <property type="protein sequence ID" value="MUG71320.1"/>
    <property type="molecule type" value="Genomic_DNA"/>
</dbReference>
<name>A0A7X3CS17_9BACL</name>
<dbReference type="GO" id="GO:0055085">
    <property type="term" value="P:transmembrane transport"/>
    <property type="evidence" value="ECO:0007669"/>
    <property type="project" value="InterPro"/>
</dbReference>
<feature type="transmembrane region" description="Helical" evidence="7">
    <location>
        <begin position="243"/>
        <end position="263"/>
    </location>
</feature>
<dbReference type="InterPro" id="IPR000515">
    <property type="entry name" value="MetI-like"/>
</dbReference>
<evidence type="ECO:0000313" key="9">
    <source>
        <dbReference type="EMBL" id="MUG71320.1"/>
    </source>
</evidence>
<keyword evidence="10" id="KW-1185">Reference proteome</keyword>
<evidence type="ECO:0000256" key="1">
    <source>
        <dbReference type="ARBA" id="ARBA00004651"/>
    </source>
</evidence>
<dbReference type="AlphaFoldDB" id="A0A7X3CS17"/>
<evidence type="ECO:0000256" key="4">
    <source>
        <dbReference type="ARBA" id="ARBA00022692"/>
    </source>
</evidence>
<gene>
    <name evidence="9" type="ORF">GNP93_11580</name>
</gene>
<dbReference type="Pfam" id="PF00528">
    <property type="entry name" value="BPD_transp_1"/>
    <property type="match status" value="1"/>
</dbReference>
<proteinExistence type="inferred from homology"/>
<feature type="transmembrane region" description="Helical" evidence="7">
    <location>
        <begin position="45"/>
        <end position="66"/>
    </location>
</feature>
<dbReference type="InterPro" id="IPR051393">
    <property type="entry name" value="ABC_transporter_permease"/>
</dbReference>
<evidence type="ECO:0000256" key="5">
    <source>
        <dbReference type="ARBA" id="ARBA00022989"/>
    </source>
</evidence>
<feature type="transmembrane region" description="Helical" evidence="7">
    <location>
        <begin position="141"/>
        <end position="161"/>
    </location>
</feature>
<evidence type="ECO:0000256" key="6">
    <source>
        <dbReference type="ARBA" id="ARBA00023136"/>
    </source>
</evidence>
<organism evidence="9 10">
    <name type="scientific">Paenibacillus validus</name>
    <dbReference type="NCBI Taxonomy" id="44253"/>
    <lineage>
        <taxon>Bacteria</taxon>
        <taxon>Bacillati</taxon>
        <taxon>Bacillota</taxon>
        <taxon>Bacilli</taxon>
        <taxon>Bacillales</taxon>
        <taxon>Paenibacillaceae</taxon>
        <taxon>Paenibacillus</taxon>
    </lineage>
</organism>
<dbReference type="Gene3D" id="1.10.3720.10">
    <property type="entry name" value="MetI-like"/>
    <property type="match status" value="1"/>
</dbReference>
<dbReference type="Proteomes" id="UP000450917">
    <property type="component" value="Unassembled WGS sequence"/>
</dbReference>
<feature type="domain" description="ABC transmembrane type-1" evidence="8">
    <location>
        <begin position="104"/>
        <end position="316"/>
    </location>
</feature>
<sequence length="327" mass="37036">MNKVSPPSFLALVKERLNLETLDRKIDESRTATLRLRRWRNSPSAMNLMYIPAFLLFVLFIYYPFIKGVMISFTNWDGYSQMYRYIGLDNYKRMLSDHRIGTVIMNTLIYGVGSTILQNIIGLAYAVLLNSYIRGKTLIRTIVYLPVIVSPLIMGYIWYFFFQFNGGALNDIILLFRDKPINLLADTELNVWIITLVNTYQFLGVAMIIFLAGLQSISKEYYEAAEIDGASGFSRFRNITLPLLAPAITINVVLNLIGGLKLFDVITALTNGGPGYASASLSTMIYQLYFAHQDAGYAAALGNFMFLLISIIGLTSLYYLRRKEISL</sequence>
<protein>
    <submittedName>
        <fullName evidence="9">ABC transporter permease subunit</fullName>
    </submittedName>
</protein>
<dbReference type="SUPFAM" id="SSF161098">
    <property type="entry name" value="MetI-like"/>
    <property type="match status" value="1"/>
</dbReference>
<dbReference type="PANTHER" id="PTHR30193:SF37">
    <property type="entry name" value="INNER MEMBRANE ABC TRANSPORTER PERMEASE PROTEIN YCJO"/>
    <property type="match status" value="1"/>
</dbReference>
<feature type="transmembrane region" description="Helical" evidence="7">
    <location>
        <begin position="191"/>
        <end position="214"/>
    </location>
</feature>
<feature type="transmembrane region" description="Helical" evidence="7">
    <location>
        <begin position="108"/>
        <end position="129"/>
    </location>
</feature>
<comment type="similarity">
    <text evidence="7">Belongs to the binding-protein-dependent transport system permease family.</text>
</comment>
<accession>A0A7X3CS17</accession>
<dbReference type="CDD" id="cd06261">
    <property type="entry name" value="TM_PBP2"/>
    <property type="match status" value="1"/>
</dbReference>